<accession>A0A080LRI3</accession>
<evidence type="ECO:0000256" key="1">
    <source>
        <dbReference type="SAM" id="SignalP"/>
    </source>
</evidence>
<reference evidence="3 4" key="1">
    <citation type="submission" date="2014-02" db="EMBL/GenBank/DDBJ databases">
        <title>Expanding our view of genomic diversity in Candidatus Accumulibacter clades.</title>
        <authorList>
            <person name="Skennerton C.T."/>
            <person name="Barr J.J."/>
            <person name="Slater F.R."/>
            <person name="Bond P.L."/>
            <person name="Tyson G.W."/>
        </authorList>
    </citation>
    <scope>NUCLEOTIDE SEQUENCE [LARGE SCALE GENOMIC DNA]</scope>
    <source>
        <strain evidence="4">BA-91</strain>
    </source>
</reference>
<dbReference type="AlphaFoldDB" id="A0A080LRI3"/>
<proteinExistence type="predicted"/>
<name>A0A080LRI3_9PROT</name>
<dbReference type="Pfam" id="PF07589">
    <property type="entry name" value="PEP-CTERM"/>
    <property type="match status" value="1"/>
</dbReference>
<evidence type="ECO:0000259" key="2">
    <source>
        <dbReference type="Pfam" id="PF07589"/>
    </source>
</evidence>
<organism evidence="3 4">
    <name type="scientific">Candidatus Accumulibacter phosphatis</name>
    <dbReference type="NCBI Taxonomy" id="327160"/>
    <lineage>
        <taxon>Bacteria</taxon>
        <taxon>Pseudomonadati</taxon>
        <taxon>Pseudomonadota</taxon>
        <taxon>Betaproteobacteria</taxon>
        <taxon>Candidatus Accumulibacter</taxon>
    </lineage>
</organism>
<dbReference type="EMBL" id="JDVG02000637">
    <property type="protein sequence ID" value="KFB70842.1"/>
    <property type="molecule type" value="Genomic_DNA"/>
</dbReference>
<dbReference type="InterPro" id="IPR013424">
    <property type="entry name" value="Ice-binding_C"/>
</dbReference>
<keyword evidence="1" id="KW-0732">Signal</keyword>
<dbReference type="Proteomes" id="UP000020077">
    <property type="component" value="Unassembled WGS sequence"/>
</dbReference>
<evidence type="ECO:0000313" key="3">
    <source>
        <dbReference type="EMBL" id="KFB70842.1"/>
    </source>
</evidence>
<dbReference type="InterPro" id="IPR022472">
    <property type="entry name" value="VPLPA-CTERM"/>
</dbReference>
<protein>
    <submittedName>
        <fullName evidence="3">VPLPA-CTERM protein sorting domain protein</fullName>
    </submittedName>
</protein>
<feature type="domain" description="Ice-binding protein C-terminal" evidence="2">
    <location>
        <begin position="195"/>
        <end position="216"/>
    </location>
</feature>
<feature type="chain" id="PRO_5001750746" evidence="1">
    <location>
        <begin position="27"/>
        <end position="220"/>
    </location>
</feature>
<sequence length="220" mass="23156" precursor="true">MIRFGKSILASTLFGALMYVSVPAFAGVVFDSQALGEPQCATETCFTEERGSGDNYAAVLSFSSNVSITQFGVFSAVGGDQNIKFVIFDSALGGTGNLLFSQTKFYSNNPTQTFLYTDPFAFTFLAGKTYDVGILGDGIGSTLTGRWIVKNLTDGPITEISQNANISNFSSPVTGGYAGVSPYVQLVYESGSTLVPEPASLILLGIGLAGLGAVRRQQKT</sequence>
<feature type="signal peptide" evidence="1">
    <location>
        <begin position="1"/>
        <end position="26"/>
    </location>
</feature>
<dbReference type="NCBIfam" id="TIGR02595">
    <property type="entry name" value="PEP_CTERM"/>
    <property type="match status" value="1"/>
</dbReference>
<comment type="caution">
    <text evidence="3">The sequence shown here is derived from an EMBL/GenBank/DDBJ whole genome shotgun (WGS) entry which is preliminary data.</text>
</comment>
<evidence type="ECO:0000313" key="4">
    <source>
        <dbReference type="Proteomes" id="UP000020077"/>
    </source>
</evidence>
<dbReference type="NCBIfam" id="TIGR03370">
    <property type="entry name" value="VPLPA-CTERM"/>
    <property type="match status" value="1"/>
</dbReference>
<gene>
    <name evidence="3" type="ORF">AW09_004043</name>
</gene>